<keyword evidence="10 17" id="KW-0520">NAD</keyword>
<feature type="binding site" evidence="18">
    <location>
        <begin position="57"/>
        <end position="61"/>
    </location>
    <ligand>
        <name>(6S)-NADPHX</name>
        <dbReference type="ChEBI" id="CHEBI:64076"/>
    </ligand>
</feature>
<dbReference type="PIRSF" id="PIRSF017184">
    <property type="entry name" value="Nnr"/>
    <property type="match status" value="1"/>
</dbReference>
<feature type="binding site" evidence="17">
    <location>
        <position position="447"/>
    </location>
    <ligand>
        <name>AMP</name>
        <dbReference type="ChEBI" id="CHEBI:456215"/>
    </ligand>
</feature>
<feature type="binding site" evidence="17">
    <location>
        <begin position="418"/>
        <end position="422"/>
    </location>
    <ligand>
        <name>AMP</name>
        <dbReference type="ChEBI" id="CHEBI:456215"/>
    </ligand>
</feature>
<comment type="subunit">
    <text evidence="17">Homotetramer.</text>
</comment>
<evidence type="ECO:0000256" key="9">
    <source>
        <dbReference type="ARBA" id="ARBA00022958"/>
    </source>
</evidence>
<feature type="domain" description="YjeF C-terminal" evidence="20">
    <location>
        <begin position="226"/>
        <end position="507"/>
    </location>
</feature>
<comment type="catalytic activity">
    <reaction evidence="15 17 19">
        <text>(6S)-NADHX + ADP = AMP + phosphate + NADH + H(+)</text>
        <dbReference type="Rhea" id="RHEA:32223"/>
        <dbReference type="ChEBI" id="CHEBI:15378"/>
        <dbReference type="ChEBI" id="CHEBI:43474"/>
        <dbReference type="ChEBI" id="CHEBI:57945"/>
        <dbReference type="ChEBI" id="CHEBI:64074"/>
        <dbReference type="ChEBI" id="CHEBI:456215"/>
        <dbReference type="ChEBI" id="CHEBI:456216"/>
        <dbReference type="EC" id="4.2.1.136"/>
    </reaction>
</comment>
<feature type="binding site" evidence="17">
    <location>
        <position position="330"/>
    </location>
    <ligand>
        <name>(6S)-NADPHX</name>
        <dbReference type="ChEBI" id="CHEBI:64076"/>
    </ligand>
</feature>
<dbReference type="HAMAP" id="MF_01965">
    <property type="entry name" value="NADHX_dehydratase"/>
    <property type="match status" value="1"/>
</dbReference>
<comment type="similarity">
    <text evidence="3 19">In the N-terminal section; belongs to the NnrE/AIBP family.</text>
</comment>
<evidence type="ECO:0000256" key="10">
    <source>
        <dbReference type="ARBA" id="ARBA00023027"/>
    </source>
</evidence>
<evidence type="ECO:0000259" key="20">
    <source>
        <dbReference type="PROSITE" id="PS51383"/>
    </source>
</evidence>
<evidence type="ECO:0000256" key="3">
    <source>
        <dbReference type="ARBA" id="ARBA00006001"/>
    </source>
</evidence>
<evidence type="ECO:0000256" key="17">
    <source>
        <dbReference type="HAMAP-Rule" id="MF_01965"/>
    </source>
</evidence>
<evidence type="ECO:0000256" key="15">
    <source>
        <dbReference type="ARBA" id="ARBA00048238"/>
    </source>
</evidence>
<dbReference type="Gene3D" id="3.40.50.10260">
    <property type="entry name" value="YjeF N-terminal domain"/>
    <property type="match status" value="1"/>
</dbReference>
<comment type="cofactor">
    <cofactor evidence="17">
        <name>Mg(2+)</name>
        <dbReference type="ChEBI" id="CHEBI:18420"/>
    </cofactor>
</comment>
<proteinExistence type="inferred from homology"/>
<dbReference type="InterPro" id="IPR030677">
    <property type="entry name" value="Nnr"/>
</dbReference>
<protein>
    <recommendedName>
        <fullName evidence="19">Bifunctional NAD(P)H-hydrate repair enzyme</fullName>
    </recommendedName>
    <alternativeName>
        <fullName evidence="19">Nicotinamide nucleotide repair protein</fullName>
    </alternativeName>
    <domain>
        <recommendedName>
            <fullName evidence="19">ADP-dependent (S)-NAD(P)H-hydrate dehydratase</fullName>
            <ecNumber evidence="19">4.2.1.136</ecNumber>
        </recommendedName>
        <alternativeName>
            <fullName evidence="19">ADP-dependent NAD(P)HX dehydratase</fullName>
        </alternativeName>
    </domain>
    <domain>
        <recommendedName>
            <fullName evidence="19">NAD(P)H-hydrate epimerase</fullName>
            <ecNumber evidence="19">5.1.99.6</ecNumber>
        </recommendedName>
    </domain>
</protein>
<keyword evidence="6 17" id="KW-0547">Nucleotide-binding</keyword>
<evidence type="ECO:0000256" key="1">
    <source>
        <dbReference type="ARBA" id="ARBA00000013"/>
    </source>
</evidence>
<feature type="domain" description="YjeF N-terminal" evidence="21">
    <location>
        <begin position="9"/>
        <end position="216"/>
    </location>
</feature>
<dbReference type="NCBIfam" id="TIGR00196">
    <property type="entry name" value="yjeF_cterm"/>
    <property type="match status" value="1"/>
</dbReference>
<evidence type="ECO:0000259" key="21">
    <source>
        <dbReference type="PROSITE" id="PS51385"/>
    </source>
</evidence>
<dbReference type="GO" id="GO:0046496">
    <property type="term" value="P:nicotinamide nucleotide metabolic process"/>
    <property type="evidence" value="ECO:0007669"/>
    <property type="project" value="UniProtKB-UniRule"/>
</dbReference>
<feature type="binding site" evidence="17">
    <location>
        <position position="261"/>
    </location>
    <ligand>
        <name>(6S)-NADPHX</name>
        <dbReference type="ChEBI" id="CHEBI:64076"/>
    </ligand>
</feature>
<dbReference type="CDD" id="cd01171">
    <property type="entry name" value="YXKO-related"/>
    <property type="match status" value="1"/>
</dbReference>
<dbReference type="SUPFAM" id="SSF53613">
    <property type="entry name" value="Ribokinase-like"/>
    <property type="match status" value="1"/>
</dbReference>
<reference evidence="22 23" key="1">
    <citation type="submission" date="2017-10" db="EMBL/GenBank/DDBJ databases">
        <title>Bacillus sp. nov., a halophilic bacterium isolated from a Keqin Lake.</title>
        <authorList>
            <person name="Wang H."/>
        </authorList>
    </citation>
    <scope>NUCLEOTIDE SEQUENCE [LARGE SCALE GENOMIC DNA]</scope>
    <source>
        <strain evidence="22 23">KCTC 13187</strain>
    </source>
</reference>
<keyword evidence="9 18" id="KW-0630">Potassium</keyword>
<feature type="binding site" evidence="18">
    <location>
        <position position="127"/>
    </location>
    <ligand>
        <name>K(+)</name>
        <dbReference type="ChEBI" id="CHEBI:29103"/>
    </ligand>
</feature>
<dbReference type="GO" id="GO:0110051">
    <property type="term" value="P:metabolite repair"/>
    <property type="evidence" value="ECO:0007669"/>
    <property type="project" value="TreeGrafter"/>
</dbReference>
<evidence type="ECO:0000256" key="7">
    <source>
        <dbReference type="ARBA" id="ARBA00022840"/>
    </source>
</evidence>
<evidence type="ECO:0000256" key="8">
    <source>
        <dbReference type="ARBA" id="ARBA00022857"/>
    </source>
</evidence>
<evidence type="ECO:0000313" key="23">
    <source>
        <dbReference type="Proteomes" id="UP000281498"/>
    </source>
</evidence>
<evidence type="ECO:0000256" key="5">
    <source>
        <dbReference type="ARBA" id="ARBA00022723"/>
    </source>
</evidence>
<keyword evidence="7 17" id="KW-0067">ATP-binding</keyword>
<dbReference type="PROSITE" id="PS51385">
    <property type="entry name" value="YJEF_N"/>
    <property type="match status" value="1"/>
</dbReference>
<dbReference type="EC" id="5.1.99.6" evidence="19"/>
<dbReference type="Pfam" id="PF03853">
    <property type="entry name" value="YjeF_N"/>
    <property type="match status" value="1"/>
</dbReference>
<keyword evidence="8 17" id="KW-0521">NADP</keyword>
<evidence type="ECO:0000256" key="18">
    <source>
        <dbReference type="HAMAP-Rule" id="MF_01966"/>
    </source>
</evidence>
<dbReference type="InterPro" id="IPR029056">
    <property type="entry name" value="Ribokinase-like"/>
</dbReference>
<comment type="function">
    <text evidence="17">Catalyzes the dehydration of the S-form of NAD(P)HX at the expense of ADP, which is converted to AMP. Together with NAD(P)HX epimerase, which catalyzes the epimerization of the S- and R-forms, the enzyme allows the repair of both epimers of NAD(P)HX, a damaged form of NAD(P)H that is a result of enzymatic or heat-dependent hydration.</text>
</comment>
<feature type="binding site" evidence="18">
    <location>
        <begin position="131"/>
        <end position="137"/>
    </location>
    <ligand>
        <name>(6S)-NADPHX</name>
        <dbReference type="ChEBI" id="CHEBI:64076"/>
    </ligand>
</feature>
<name>A0A3A9JW14_9BACI</name>
<dbReference type="InterPro" id="IPR036652">
    <property type="entry name" value="YjeF_N_dom_sf"/>
</dbReference>
<comment type="similarity">
    <text evidence="18">Belongs to the NnrE/AIBP family.</text>
</comment>
<dbReference type="SUPFAM" id="SSF64153">
    <property type="entry name" value="YjeF N-terminal domain-like"/>
    <property type="match status" value="1"/>
</dbReference>
<comment type="caution">
    <text evidence="22">The sequence shown here is derived from an EMBL/GenBank/DDBJ whole genome shotgun (WGS) entry which is preliminary data.</text>
</comment>
<feature type="binding site" evidence="17">
    <location>
        <position position="448"/>
    </location>
    <ligand>
        <name>(6S)-NADPHX</name>
        <dbReference type="ChEBI" id="CHEBI:64076"/>
    </ligand>
</feature>
<dbReference type="EMBL" id="PDOE01000022">
    <property type="protein sequence ID" value="RKL65104.1"/>
    <property type="molecule type" value="Genomic_DNA"/>
</dbReference>
<dbReference type="InterPro" id="IPR004443">
    <property type="entry name" value="YjeF_N_dom"/>
</dbReference>
<dbReference type="GO" id="GO:0046872">
    <property type="term" value="F:metal ion binding"/>
    <property type="evidence" value="ECO:0007669"/>
    <property type="project" value="UniProtKB-UniRule"/>
</dbReference>
<comment type="similarity">
    <text evidence="4 19">In the C-terminal section; belongs to the NnrD/CARKD family.</text>
</comment>
<dbReference type="Proteomes" id="UP000281498">
    <property type="component" value="Unassembled WGS sequence"/>
</dbReference>
<evidence type="ECO:0000256" key="2">
    <source>
        <dbReference type="ARBA" id="ARBA00000909"/>
    </source>
</evidence>
<keyword evidence="5 18" id="KW-0479">Metal-binding</keyword>
<dbReference type="InterPro" id="IPR017953">
    <property type="entry name" value="Carbohydrate_kinase_pred_CS"/>
</dbReference>
<comment type="function">
    <text evidence="18">Catalyzes the epimerization of the S- and R-forms of NAD(P)HX, a damaged form of NAD(P)H that is a result of enzymatic or heat-dependent hydration. This is a prerequisite for the S-specific NAD(P)H-hydrate dehydratase to allow the repair of both epimers of NAD(P)HX.</text>
</comment>
<feature type="binding site" evidence="18">
    <location>
        <position position="160"/>
    </location>
    <ligand>
        <name>(6S)-NADPHX</name>
        <dbReference type="ChEBI" id="CHEBI:64076"/>
    </ligand>
</feature>
<evidence type="ECO:0000256" key="11">
    <source>
        <dbReference type="ARBA" id="ARBA00023235"/>
    </source>
</evidence>
<comment type="function">
    <text evidence="14 19">Bifunctional enzyme that catalyzes the epimerization of the S- and R-forms of NAD(P)HX and the dehydration of the S-form of NAD(P)HX at the expense of ADP, which is converted to AMP. This allows the repair of both epimers of NAD(P)HX, a damaged form of NAD(P)H that is a result of enzymatic or heat-dependent hydration.</text>
</comment>
<gene>
    <name evidence="18" type="primary">nnrE</name>
    <name evidence="17" type="synonym">nnrD</name>
    <name evidence="22" type="ORF">CR203_22405</name>
</gene>
<comment type="similarity">
    <text evidence="17">Belongs to the NnrD/CARKD family.</text>
</comment>
<evidence type="ECO:0000313" key="22">
    <source>
        <dbReference type="EMBL" id="RKL65104.1"/>
    </source>
</evidence>
<dbReference type="PANTHER" id="PTHR12592">
    <property type="entry name" value="ATP-DEPENDENT (S)-NAD(P)H-HYDRATE DEHYDRATASE FAMILY MEMBER"/>
    <property type="match status" value="1"/>
</dbReference>
<evidence type="ECO:0000256" key="14">
    <source>
        <dbReference type="ARBA" id="ARBA00025153"/>
    </source>
</evidence>
<keyword evidence="23" id="KW-1185">Reference proteome</keyword>
<dbReference type="EC" id="4.2.1.136" evidence="19"/>
<dbReference type="RefSeq" id="WP_110939289.1">
    <property type="nucleotide sequence ID" value="NZ_NJAW01000037.1"/>
</dbReference>
<feature type="binding site" evidence="18">
    <location>
        <position position="163"/>
    </location>
    <ligand>
        <name>K(+)</name>
        <dbReference type="ChEBI" id="CHEBI:29103"/>
    </ligand>
</feature>
<dbReference type="NCBIfam" id="TIGR00197">
    <property type="entry name" value="yjeF_nterm"/>
    <property type="match status" value="1"/>
</dbReference>
<dbReference type="PROSITE" id="PS51383">
    <property type="entry name" value="YJEF_C_3"/>
    <property type="match status" value="1"/>
</dbReference>
<evidence type="ECO:0000256" key="12">
    <source>
        <dbReference type="ARBA" id="ARBA00023239"/>
    </source>
</evidence>
<sequence length="509" mass="54914">MYVVTGGEMHQIDRYTMEQIGLSEEMLMENAGQVFKEKLLSLIQANEKIIVFIGAGNNGGDGFVISRLLLERGCDVKVWVIPSENRIRGTACKHKDIYKKCGYSFQHWQGKEGLAEKDLSKATLVVDALLGTGIEGPLKEPYGEVISLINSAKKRVISVDIPSGIPNGGDEESRGILASETYTLQAPKLSAFTFPSAENYGQLHVLDIGIPSRSFQKAGIKRELITAHTVKDTLPVREMNSHKGKAGKALVIAGSESMPGAAVLTANACLRAGAGLLSLAIPQSIQTIVASQSTESTFIVLENTKGSISPNAFSDAISFNNFHGVAIGPGLGRANSYPLFKTLQPYSGLVVIDADGLYHLSQELPLWRSEQRQGATIITPHPGEMAMLTALSVAEVEQNRFEVSKSFAKTYQMYVVLKGPYTIITTPEGHQYVNTTGNASLAKGGSGDVLTGIILGFLLQHKSIQDALCNAVYVHGITADRLMENLDTFSVVATDLIDTLPIVLRSARY</sequence>
<dbReference type="Pfam" id="PF01256">
    <property type="entry name" value="Carb_kinase"/>
    <property type="match status" value="1"/>
</dbReference>
<evidence type="ECO:0000256" key="4">
    <source>
        <dbReference type="ARBA" id="ARBA00009524"/>
    </source>
</evidence>
<evidence type="ECO:0000256" key="19">
    <source>
        <dbReference type="PIRNR" id="PIRNR017184"/>
    </source>
</evidence>
<dbReference type="OrthoDB" id="9806925at2"/>
<comment type="cofactor">
    <cofactor evidence="18 19">
        <name>K(+)</name>
        <dbReference type="ChEBI" id="CHEBI:29103"/>
    </cofactor>
    <text evidence="18 19">Binds 1 potassium ion per subunit.</text>
</comment>
<feature type="binding site" evidence="18">
    <location>
        <position position="58"/>
    </location>
    <ligand>
        <name>K(+)</name>
        <dbReference type="ChEBI" id="CHEBI:29103"/>
    </ligand>
</feature>
<feature type="binding site" evidence="18">
    <location>
        <position position="142"/>
    </location>
    <ligand>
        <name>(6S)-NADPHX</name>
        <dbReference type="ChEBI" id="CHEBI:64076"/>
    </ligand>
</feature>
<dbReference type="PANTHER" id="PTHR12592:SF0">
    <property type="entry name" value="ATP-DEPENDENT (S)-NAD(P)H-HYDRATE DEHYDRATASE"/>
    <property type="match status" value="1"/>
</dbReference>
<dbReference type="GO" id="GO:0005524">
    <property type="term" value="F:ATP binding"/>
    <property type="evidence" value="ECO:0007669"/>
    <property type="project" value="UniProtKB-UniRule"/>
</dbReference>
<dbReference type="HAMAP" id="MF_01966">
    <property type="entry name" value="NADHX_epimerase"/>
    <property type="match status" value="1"/>
</dbReference>
<evidence type="ECO:0000256" key="16">
    <source>
        <dbReference type="ARBA" id="ARBA00049209"/>
    </source>
</evidence>
<keyword evidence="11 18" id="KW-0413">Isomerase</keyword>
<comment type="catalytic activity">
    <reaction evidence="2 18 19">
        <text>(6R)-NADPHX = (6S)-NADPHX</text>
        <dbReference type="Rhea" id="RHEA:32227"/>
        <dbReference type="ChEBI" id="CHEBI:64076"/>
        <dbReference type="ChEBI" id="CHEBI:64077"/>
        <dbReference type="EC" id="5.1.99.6"/>
    </reaction>
</comment>
<keyword evidence="13" id="KW-0511">Multifunctional enzyme</keyword>
<dbReference type="GO" id="GO:0052856">
    <property type="term" value="F:NAD(P)HX epimerase activity"/>
    <property type="evidence" value="ECO:0007669"/>
    <property type="project" value="UniProtKB-UniRule"/>
</dbReference>
<dbReference type="GO" id="GO:0052855">
    <property type="term" value="F:ADP-dependent NAD(P)H-hydrate dehydratase activity"/>
    <property type="evidence" value="ECO:0007669"/>
    <property type="project" value="UniProtKB-UniRule"/>
</dbReference>
<comment type="catalytic activity">
    <reaction evidence="1 18 19">
        <text>(6R)-NADHX = (6S)-NADHX</text>
        <dbReference type="Rhea" id="RHEA:32215"/>
        <dbReference type="ChEBI" id="CHEBI:64074"/>
        <dbReference type="ChEBI" id="CHEBI:64075"/>
        <dbReference type="EC" id="5.1.99.6"/>
    </reaction>
</comment>
<comment type="catalytic activity">
    <reaction evidence="16 17 19">
        <text>(6S)-NADPHX + ADP = AMP + phosphate + NADPH + H(+)</text>
        <dbReference type="Rhea" id="RHEA:32235"/>
        <dbReference type="ChEBI" id="CHEBI:15378"/>
        <dbReference type="ChEBI" id="CHEBI:43474"/>
        <dbReference type="ChEBI" id="CHEBI:57783"/>
        <dbReference type="ChEBI" id="CHEBI:64076"/>
        <dbReference type="ChEBI" id="CHEBI:456215"/>
        <dbReference type="ChEBI" id="CHEBI:456216"/>
        <dbReference type="EC" id="4.2.1.136"/>
    </reaction>
</comment>
<organism evidence="22 23">
    <name type="scientific">Salipaludibacillus neizhouensis</name>
    <dbReference type="NCBI Taxonomy" id="885475"/>
    <lineage>
        <taxon>Bacteria</taxon>
        <taxon>Bacillati</taxon>
        <taxon>Bacillota</taxon>
        <taxon>Bacilli</taxon>
        <taxon>Bacillales</taxon>
        <taxon>Bacillaceae</taxon>
    </lineage>
</organism>
<accession>A0A3A9JW14</accession>
<evidence type="ECO:0000256" key="13">
    <source>
        <dbReference type="ARBA" id="ARBA00023268"/>
    </source>
</evidence>
<dbReference type="Gene3D" id="3.40.1190.20">
    <property type="match status" value="1"/>
</dbReference>
<keyword evidence="12 17" id="KW-0456">Lyase</keyword>
<dbReference type="AlphaFoldDB" id="A0A3A9JW14"/>
<evidence type="ECO:0000256" key="6">
    <source>
        <dbReference type="ARBA" id="ARBA00022741"/>
    </source>
</evidence>
<dbReference type="InterPro" id="IPR000631">
    <property type="entry name" value="CARKD"/>
</dbReference>
<feature type="binding site" evidence="17">
    <location>
        <position position="381"/>
    </location>
    <ligand>
        <name>(6S)-NADPHX</name>
        <dbReference type="ChEBI" id="CHEBI:64076"/>
    </ligand>
</feature>
<dbReference type="PROSITE" id="PS01050">
    <property type="entry name" value="YJEF_C_2"/>
    <property type="match status" value="1"/>
</dbReference>